<evidence type="ECO:0008006" key="3">
    <source>
        <dbReference type="Google" id="ProtNLM"/>
    </source>
</evidence>
<proteinExistence type="predicted"/>
<dbReference type="Proteomes" id="UP000240322">
    <property type="component" value="Unassembled WGS sequence"/>
</dbReference>
<organism evidence="1 2">
    <name type="scientific">Candidatus Marsarchaeota G2 archaeon OSP_D</name>
    <dbReference type="NCBI Taxonomy" id="1978157"/>
    <lineage>
        <taxon>Archaea</taxon>
        <taxon>Candidatus Marsarchaeota</taxon>
        <taxon>Candidatus Marsarchaeota group 2</taxon>
    </lineage>
</organism>
<reference evidence="1 2" key="1">
    <citation type="submission" date="2017-04" db="EMBL/GenBank/DDBJ databases">
        <title>Novel microbial lineages endemic to geothermal iron-oxide mats fill important gaps in the evolutionary history of Archaea.</title>
        <authorList>
            <person name="Jay Z.J."/>
            <person name="Beam J.P."/>
            <person name="Dlakic M."/>
            <person name="Rusch D.B."/>
            <person name="Kozubal M.A."/>
            <person name="Inskeep W.P."/>
        </authorList>
    </citation>
    <scope>NUCLEOTIDE SEQUENCE [LARGE SCALE GENOMIC DNA]</scope>
    <source>
        <strain evidence="1">OSP_D</strain>
    </source>
</reference>
<sequence length="274" mass="30324">MKAFPIGSVELAFKRSRIKMPSLGGRSLFLVQLVNKVVGSCRVNFDAEYPYERLGPSELDKLCSIEAEFSETYQTGRPHDNTYLDLLGNHLATSHRFGLNLVLGNPKYGCTPRLGALEKKAALICMRYGCGGSRLKLGAEGIRYGEEIIRICSKLNASAYILYTPHMFKLLEASKKLSVNTAVYTPIRMAQNEARALSETVDLGGDYLMRRGIGKESAALRASDYILFGSPGDVVGKMREWLMLGVNKIVLSPLFSSHSDLCQQLHYIAKCISD</sequence>
<evidence type="ECO:0000313" key="1">
    <source>
        <dbReference type="EMBL" id="PSN89392.1"/>
    </source>
</evidence>
<protein>
    <recommendedName>
        <fullName evidence="3">Luciferase-like domain-containing protein</fullName>
    </recommendedName>
</protein>
<dbReference type="AlphaFoldDB" id="A0A2R6ASN0"/>
<dbReference type="EMBL" id="NEXE01000097">
    <property type="protein sequence ID" value="PSN89392.1"/>
    <property type="molecule type" value="Genomic_DNA"/>
</dbReference>
<name>A0A2R6ASN0_9ARCH</name>
<comment type="caution">
    <text evidence="1">The sequence shown here is derived from an EMBL/GenBank/DDBJ whole genome shotgun (WGS) entry which is preliminary data.</text>
</comment>
<evidence type="ECO:0000313" key="2">
    <source>
        <dbReference type="Proteomes" id="UP000240322"/>
    </source>
</evidence>
<accession>A0A2R6ASN0</accession>
<gene>
    <name evidence="1" type="ORF">B9Q03_08515</name>
</gene>